<dbReference type="AlphaFoldDB" id="A0A1E7EYJ2"/>
<name>A0A1E7EYJ2_9STRA</name>
<evidence type="ECO:0000313" key="2">
    <source>
        <dbReference type="EMBL" id="OEU10899.1"/>
    </source>
</evidence>
<organism evidence="2 3">
    <name type="scientific">Fragilariopsis cylindrus CCMP1102</name>
    <dbReference type="NCBI Taxonomy" id="635003"/>
    <lineage>
        <taxon>Eukaryota</taxon>
        <taxon>Sar</taxon>
        <taxon>Stramenopiles</taxon>
        <taxon>Ochrophyta</taxon>
        <taxon>Bacillariophyta</taxon>
        <taxon>Bacillariophyceae</taxon>
        <taxon>Bacillariophycidae</taxon>
        <taxon>Bacillariales</taxon>
        <taxon>Bacillariaceae</taxon>
        <taxon>Fragilariopsis</taxon>
    </lineage>
</organism>
<dbReference type="Proteomes" id="UP000095751">
    <property type="component" value="Unassembled WGS sequence"/>
</dbReference>
<dbReference type="OrthoDB" id="1847170at2759"/>
<gene>
    <name evidence="2" type="ORF">FRACYDRAFT_246774</name>
</gene>
<evidence type="ECO:0000313" key="3">
    <source>
        <dbReference type="Proteomes" id="UP000095751"/>
    </source>
</evidence>
<feature type="region of interest" description="Disordered" evidence="1">
    <location>
        <begin position="17"/>
        <end position="36"/>
    </location>
</feature>
<feature type="compositionally biased region" description="Acidic residues" evidence="1">
    <location>
        <begin position="23"/>
        <end position="36"/>
    </location>
</feature>
<dbReference type="InParanoid" id="A0A1E7EYJ2"/>
<proteinExistence type="predicted"/>
<accession>A0A1E7EYJ2</accession>
<keyword evidence="3" id="KW-1185">Reference proteome</keyword>
<dbReference type="EMBL" id="KV784370">
    <property type="protein sequence ID" value="OEU10899.1"/>
    <property type="molecule type" value="Genomic_DNA"/>
</dbReference>
<sequence length="272" mass="31693">MYDSDSSSVLTHNNYQLQHDDNYYSDDDDDVNGDDQSLTEEEIAAADVAAEQRRLQSITVKERNDSEHVQVLVRLRRNGYLVKADVKDYCLLFSTYQYDDDAYFPMSRFRFLVEWDPTILIDPDRRFGYLPLHEVAQYSCIDTFQIVFKYGICYYPNRKGFSLLLKIIDQETIFQIVCGRYGRDKVMKVVEESLLDFQHGSDGNSNSNSNKTGPYNVVDALVTAAIDENIHLDCVYLLMRRQPDVLVKLQLHSSSTTKLTKTRYNLRKRKRK</sequence>
<protein>
    <submittedName>
        <fullName evidence="2">Uncharacterized protein</fullName>
    </submittedName>
</protein>
<reference evidence="2 3" key="1">
    <citation type="submission" date="2016-09" db="EMBL/GenBank/DDBJ databases">
        <title>Extensive genetic diversity and differential bi-allelic expression allows diatom success in the polar Southern Ocean.</title>
        <authorList>
            <consortium name="DOE Joint Genome Institute"/>
            <person name="Mock T."/>
            <person name="Otillar R.P."/>
            <person name="Strauss J."/>
            <person name="Dupont C."/>
            <person name="Frickenhaus S."/>
            <person name="Maumus F."/>
            <person name="Mcmullan M."/>
            <person name="Sanges R."/>
            <person name="Schmutz J."/>
            <person name="Toseland A."/>
            <person name="Valas R."/>
            <person name="Veluchamy A."/>
            <person name="Ward B.J."/>
            <person name="Allen A."/>
            <person name="Barry K."/>
            <person name="Falciatore A."/>
            <person name="Ferrante M."/>
            <person name="Fortunato A.E."/>
            <person name="Gloeckner G."/>
            <person name="Gruber A."/>
            <person name="Hipkin R."/>
            <person name="Janech M."/>
            <person name="Kroth P."/>
            <person name="Leese F."/>
            <person name="Lindquist E."/>
            <person name="Lyon B.R."/>
            <person name="Martin J."/>
            <person name="Mayer C."/>
            <person name="Parker M."/>
            <person name="Quesneville H."/>
            <person name="Raymond J."/>
            <person name="Uhlig C."/>
            <person name="Valentin K.U."/>
            <person name="Worden A.Z."/>
            <person name="Armbrust E.V."/>
            <person name="Bowler C."/>
            <person name="Green B."/>
            <person name="Moulton V."/>
            <person name="Van Oosterhout C."/>
            <person name="Grigoriev I."/>
        </authorList>
    </citation>
    <scope>NUCLEOTIDE SEQUENCE [LARGE SCALE GENOMIC DNA]</scope>
    <source>
        <strain evidence="2 3">CCMP1102</strain>
    </source>
</reference>
<dbReference type="KEGG" id="fcy:FRACYDRAFT_246774"/>
<evidence type="ECO:0000256" key="1">
    <source>
        <dbReference type="SAM" id="MobiDB-lite"/>
    </source>
</evidence>